<keyword evidence="1" id="KW-1133">Transmembrane helix</keyword>
<feature type="transmembrane region" description="Helical" evidence="1">
    <location>
        <begin position="154"/>
        <end position="176"/>
    </location>
</feature>
<protein>
    <recommendedName>
        <fullName evidence="4">HPP family protein</fullName>
    </recommendedName>
</protein>
<feature type="transmembrane region" description="Helical" evidence="1">
    <location>
        <begin position="266"/>
        <end position="284"/>
    </location>
</feature>
<feature type="transmembrane region" description="Helical" evidence="1">
    <location>
        <begin position="79"/>
        <end position="101"/>
    </location>
</feature>
<dbReference type="RefSeq" id="WP_091133931.1">
    <property type="nucleotide sequence ID" value="NZ_FMVC01000005.1"/>
</dbReference>
<proteinExistence type="predicted"/>
<dbReference type="Proteomes" id="UP000199307">
    <property type="component" value="Unassembled WGS sequence"/>
</dbReference>
<evidence type="ECO:0000313" key="2">
    <source>
        <dbReference type="EMBL" id="SCY75388.1"/>
    </source>
</evidence>
<feature type="transmembrane region" description="Helical" evidence="1">
    <location>
        <begin position="227"/>
        <end position="246"/>
    </location>
</feature>
<feature type="transmembrane region" description="Helical" evidence="1">
    <location>
        <begin position="107"/>
        <end position="133"/>
    </location>
</feature>
<evidence type="ECO:0000256" key="1">
    <source>
        <dbReference type="SAM" id="Phobius"/>
    </source>
</evidence>
<evidence type="ECO:0000313" key="3">
    <source>
        <dbReference type="Proteomes" id="UP000199307"/>
    </source>
</evidence>
<organism evidence="2 3">
    <name type="scientific">Flavobacterium anhuiense</name>
    <dbReference type="NCBI Taxonomy" id="459526"/>
    <lineage>
        <taxon>Bacteria</taxon>
        <taxon>Pseudomonadati</taxon>
        <taxon>Bacteroidota</taxon>
        <taxon>Flavobacteriia</taxon>
        <taxon>Flavobacteriales</taxon>
        <taxon>Flavobacteriaceae</taxon>
        <taxon>Flavobacterium</taxon>
    </lineage>
</organism>
<comment type="caution">
    <text evidence="2">The sequence shown here is derived from an EMBL/GenBank/DDBJ whole genome shotgun (WGS) entry which is preliminary data.</text>
</comment>
<name>A0ABY0LX39_9FLAO</name>
<feature type="transmembrane region" description="Helical" evidence="1">
    <location>
        <begin position="46"/>
        <end position="67"/>
    </location>
</feature>
<accession>A0ABY0LX39</accession>
<keyword evidence="1" id="KW-0472">Membrane</keyword>
<evidence type="ECO:0008006" key="4">
    <source>
        <dbReference type="Google" id="ProtNLM"/>
    </source>
</evidence>
<keyword evidence="1" id="KW-0812">Transmembrane</keyword>
<gene>
    <name evidence="2" type="ORF">SAMN02927916_3201</name>
</gene>
<feature type="transmembrane region" description="Helical" evidence="1">
    <location>
        <begin position="196"/>
        <end position="220"/>
    </location>
</feature>
<keyword evidence="3" id="KW-1185">Reference proteome</keyword>
<sequence>MGKYFKFSALILLMIFCSMVFEEREIILPELAALAFGSFVYLKHEWISKPLNLFVIPSLTAIIGFAVNSMTIPLFQKLVIVMLSMIILFALLKNVLAPALATGLLPVITNCTSVTFLVSIFVFMGLLALGAWYERRNSIHQTNTALGNPPKNMADYLGLLFIWFGICYYFDALQMASIPPVIVVGMENFQKHKVDFQIVAEQVLVLVVAAVLGSSIHYYIENQLIQCCLILVSISLLNKLTGIKLPPVYAMALLPMVLPTVTPLHFTINVMLASISILGGVYLYKFKLLPALKINN</sequence>
<reference evidence="2 3" key="1">
    <citation type="submission" date="2016-10" db="EMBL/GenBank/DDBJ databases">
        <authorList>
            <person name="Varghese N."/>
            <person name="Submissions S."/>
        </authorList>
    </citation>
    <scope>NUCLEOTIDE SEQUENCE [LARGE SCALE GENOMIC DNA]</scope>
    <source>
        <strain evidence="2 3">CGMCC 1.6859</strain>
    </source>
</reference>
<dbReference type="EMBL" id="FMVC01000005">
    <property type="protein sequence ID" value="SCY75388.1"/>
    <property type="molecule type" value="Genomic_DNA"/>
</dbReference>